<evidence type="ECO:0000313" key="3">
    <source>
        <dbReference type="Proteomes" id="UP000295718"/>
    </source>
</evidence>
<evidence type="ECO:0000259" key="1">
    <source>
        <dbReference type="Pfam" id="PF24963"/>
    </source>
</evidence>
<dbReference type="STRING" id="1469948.GCA_000732725_00281"/>
<accession>A0A4R1R530</accession>
<dbReference type="RefSeq" id="WP_031389060.1">
    <property type="nucleotide sequence ID" value="NZ_JPNB01000001.1"/>
</dbReference>
<evidence type="ECO:0000313" key="2">
    <source>
        <dbReference type="EMBL" id="TCL60548.1"/>
    </source>
</evidence>
<dbReference type="Pfam" id="PF24963">
    <property type="entry name" value="DUF7768"/>
    <property type="match status" value="1"/>
</dbReference>
<dbReference type="Proteomes" id="UP000295718">
    <property type="component" value="Unassembled WGS sequence"/>
</dbReference>
<dbReference type="OrthoDB" id="9807423at2"/>
<feature type="domain" description="DUF7768" evidence="1">
    <location>
        <begin position="3"/>
        <end position="99"/>
    </location>
</feature>
<gene>
    <name evidence="2" type="ORF">EDD76_102246</name>
</gene>
<proteinExistence type="predicted"/>
<dbReference type="EMBL" id="SLUO01000002">
    <property type="protein sequence ID" value="TCL60548.1"/>
    <property type="molecule type" value="Genomic_DNA"/>
</dbReference>
<sequence>MTKKIYVISKYRGNTEENIRVAKFAGDIIIACDNIPVIPHLYFPNFLNDDVPEERVKAINLGVELMKGCDQIWIVGTEISNGMEFEIEATKKLRIPTRLYDLKLGQIYYRNLLIDDRVDDRYRQIVRGLKCE</sequence>
<dbReference type="Gene3D" id="3.40.50.10400">
    <property type="entry name" value="Hypothetical protein PA1492"/>
    <property type="match status" value="1"/>
</dbReference>
<organism evidence="2 3">
    <name type="scientific">Kineothrix alysoides</name>
    <dbReference type="NCBI Taxonomy" id="1469948"/>
    <lineage>
        <taxon>Bacteria</taxon>
        <taxon>Bacillati</taxon>
        <taxon>Bacillota</taxon>
        <taxon>Clostridia</taxon>
        <taxon>Lachnospirales</taxon>
        <taxon>Lachnospiraceae</taxon>
        <taxon>Kineothrix</taxon>
    </lineage>
</organism>
<dbReference type="InterPro" id="IPR056670">
    <property type="entry name" value="DUF7768"/>
</dbReference>
<comment type="caution">
    <text evidence="2">The sequence shown here is derived from an EMBL/GenBank/DDBJ whole genome shotgun (WGS) entry which is preliminary data.</text>
</comment>
<dbReference type="AlphaFoldDB" id="A0A4R1R530"/>
<protein>
    <recommendedName>
        <fullName evidence="1">DUF7768 domain-containing protein</fullName>
    </recommendedName>
</protein>
<name>A0A4R1R530_9FIRM</name>
<keyword evidence="3" id="KW-1185">Reference proteome</keyword>
<reference evidence="2 3" key="1">
    <citation type="submission" date="2019-03" db="EMBL/GenBank/DDBJ databases">
        <title>Genomic Encyclopedia of Type Strains, Phase IV (KMG-IV): sequencing the most valuable type-strain genomes for metagenomic binning, comparative biology and taxonomic classification.</title>
        <authorList>
            <person name="Goeker M."/>
        </authorList>
    </citation>
    <scope>NUCLEOTIDE SEQUENCE [LARGE SCALE GENOMIC DNA]</scope>
    <source>
        <strain evidence="2 3">DSM 100556</strain>
    </source>
</reference>